<keyword evidence="16" id="KW-1185">Reference proteome</keyword>
<dbReference type="Pfam" id="PF00072">
    <property type="entry name" value="Response_reg"/>
    <property type="match status" value="1"/>
</dbReference>
<dbReference type="SMART" id="SM00342">
    <property type="entry name" value="HTH_ARAC"/>
    <property type="match status" value="1"/>
</dbReference>
<dbReference type="Gene3D" id="2.130.10.10">
    <property type="entry name" value="YVTN repeat-like/Quinoprotein amine dehydrogenase"/>
    <property type="match status" value="3"/>
</dbReference>
<dbReference type="RefSeq" id="WP_234653085.1">
    <property type="nucleotide sequence ID" value="NZ_CP094997.1"/>
</dbReference>
<dbReference type="CDD" id="cd00082">
    <property type="entry name" value="HisKA"/>
    <property type="match status" value="1"/>
</dbReference>
<dbReference type="Pfam" id="PF07495">
    <property type="entry name" value="Y_Y_Y"/>
    <property type="match status" value="1"/>
</dbReference>
<accession>A0A9X1TD49</accession>
<keyword evidence="10" id="KW-0804">Transcription</keyword>
<dbReference type="SUPFAM" id="SSF52172">
    <property type="entry name" value="CheY-like"/>
    <property type="match status" value="1"/>
</dbReference>
<keyword evidence="5" id="KW-0547">Nucleotide-binding</keyword>
<dbReference type="SUPFAM" id="SSF55874">
    <property type="entry name" value="ATPase domain of HSP90 chaperone/DNA topoisomerase II/histidine kinase"/>
    <property type="match status" value="1"/>
</dbReference>
<dbReference type="InterPro" id="IPR003594">
    <property type="entry name" value="HATPase_dom"/>
</dbReference>
<dbReference type="Gene3D" id="1.10.287.130">
    <property type="match status" value="1"/>
</dbReference>
<evidence type="ECO:0000256" key="2">
    <source>
        <dbReference type="ARBA" id="ARBA00012438"/>
    </source>
</evidence>
<evidence type="ECO:0000259" key="14">
    <source>
        <dbReference type="PROSITE" id="PS50110"/>
    </source>
</evidence>
<dbReference type="Gene3D" id="3.30.565.10">
    <property type="entry name" value="Histidine kinase-like ATPase, C-terminal domain"/>
    <property type="match status" value="1"/>
</dbReference>
<dbReference type="Gene3D" id="2.60.40.10">
    <property type="entry name" value="Immunoglobulins"/>
    <property type="match status" value="1"/>
</dbReference>
<keyword evidence="8" id="KW-0902">Two-component regulatory system</keyword>
<feature type="domain" description="HTH araC/xylS-type" evidence="12">
    <location>
        <begin position="1276"/>
        <end position="1375"/>
    </location>
</feature>
<dbReference type="SUPFAM" id="SSF63829">
    <property type="entry name" value="Calcium-dependent phosphotriesterase"/>
    <property type="match status" value="3"/>
</dbReference>
<feature type="modified residue" description="4-aspartylphosphate" evidence="11">
    <location>
        <position position="1177"/>
    </location>
</feature>
<dbReference type="InterPro" id="IPR036890">
    <property type="entry name" value="HATPase_C_sf"/>
</dbReference>
<dbReference type="CDD" id="cd17574">
    <property type="entry name" value="REC_OmpR"/>
    <property type="match status" value="1"/>
</dbReference>
<evidence type="ECO:0000256" key="7">
    <source>
        <dbReference type="ARBA" id="ARBA00022840"/>
    </source>
</evidence>
<reference evidence="15" key="1">
    <citation type="submission" date="2021-12" db="EMBL/GenBank/DDBJ databases">
        <title>Novel species in genus Dyadobacter.</title>
        <authorList>
            <person name="Ma C."/>
        </authorList>
    </citation>
    <scope>NUCLEOTIDE SEQUENCE</scope>
    <source>
        <strain evidence="15">LJ419</strain>
    </source>
</reference>
<name>A0A9X1TD49_9BACT</name>
<dbReference type="CDD" id="cd16922">
    <property type="entry name" value="HATPase_EvgS-ArcB-TorS-like"/>
    <property type="match status" value="1"/>
</dbReference>
<comment type="caution">
    <text evidence="15">The sequence shown here is derived from an EMBL/GenBank/DDBJ whole genome shotgun (WGS) entry which is preliminary data.</text>
</comment>
<dbReference type="Proteomes" id="UP001139000">
    <property type="component" value="Unassembled WGS sequence"/>
</dbReference>
<sequence>MVKRLGLQECVKLIMLILMMCAPFRSVGQEHRFVHIDARNGLSHGHVTAIYRDQTGFLWIGTESGLNRFDGYTNMVFRKDASDSTSLFYDYIAGLFKMPDGKMGVLTSTGPCLYDPAKEAFSGPLRGFNAYAIKNPNNLKTVVPDNRGNFWFILRGEGLICYNEKSKRSIVIKHLDRDATSIASNNVTSIAQQADGSYWVAHSNGMVENVILGKHDVKVIKRLNFFHDRRPAGSDYLQCELTVDRDGDIWVYPTNYDIGVANLNRQEGKIRYLGKTFGDPRLSSDMITGVVGDNKGNIWISNGQTGIDVLDKKTMSVTNMSNSSENDQTLSHNAVTTMVKDSDGIIWAGTFKGGLNYFHKNIMQFPLVNRYSKPYGLPFDDINAFVEDKKGNLWLGTNGGGLIYFDRRTGKFTTYRHDPKNSHSLASDVIVSLCLDHQNQLWIGTFLGGLNCFDGQKFIRYQHRAGQPKSLSGRSVWEIFEDSQRRLWIGTLDGGLCLFDRNTKTFTKYRHPAQRALHSVYVPAIFEDSRGNMWFGTANGVDVLMKTSGEIVHYETEKNNPNSIGSNDILGILEDSKGRIWIGTRGGLSVWQRKSNKFINYTEKQGLAHNAILSMVEDEDGRLWLGTPNGLSSATITSDKTGLKVSFSNYSEIDGLQGKQFNEDAAIRARSGELIFGGANGFNIFRPVDLGKNRILPRLALTDFQLFNRSIIPAHPAEGKFTLAASITTNPPIVLRASDNVFSIEFAALSFIQPSKNQYKYKMEGFNEDWLFTDAANRKVTFTNLDAGDYVFRVIASNNDGLWNKNGIALQVKVLPPFWKSPTAYVLYVLGIVLLLLAIRRLIQERERMKFAIRQTSEEAKRSRELDILKTKFFTNVSHELRTPLSLILAPVEKLRENATDTHERRQFELIQRNGRRLLNLVNQLLDFRKLEEKEIRFQPSDGDIILFIKDTVYSFSDLSDKKEIRLSFTSNVAALETIFDHDKLEKILFNLLSNAIKFTLGPGEVSVTVDVQETREEKLVEIRVKDTGIGIPPEKHELIFERFFQNDLPNTIINQGSGIGLAITKEFIRIHGGTIRVESEVGRGSCFVLKLSLKMPGRTVHEVINEPVQPVFSDVRIQTEQASTGKPLILIVEDNEDFRFYLKDNLKHSYSVIDASTGEEGWAKAIEQRPRLIVTDIMMPGLNGLDFCKMVKSDERVAHTPVILLTARSEDEQRLEGFEAGADDYIGKPFNFQVLESRIKNLISSRESLNALFAPKNGIKASEIPITSLDQLFLKEMVQVIEKHISNAEFSVTDLARELGVSRSQFFKRVQTLTGKSPLEVMRLIRLQHAAQLLEKSQLSVSEIAYQVGFNNPKYFTRYFKEEYHTLPSAYAGGKRAAE</sequence>
<evidence type="ECO:0000256" key="11">
    <source>
        <dbReference type="PROSITE-ProRule" id="PRU00169"/>
    </source>
</evidence>
<evidence type="ECO:0000256" key="6">
    <source>
        <dbReference type="ARBA" id="ARBA00022777"/>
    </source>
</evidence>
<organism evidence="15 16">
    <name type="scientific">Dyadobacter chenwenxiniae</name>
    <dbReference type="NCBI Taxonomy" id="2906456"/>
    <lineage>
        <taxon>Bacteria</taxon>
        <taxon>Pseudomonadati</taxon>
        <taxon>Bacteroidota</taxon>
        <taxon>Cytophagia</taxon>
        <taxon>Cytophagales</taxon>
        <taxon>Spirosomataceae</taxon>
        <taxon>Dyadobacter</taxon>
    </lineage>
</organism>
<dbReference type="InterPro" id="IPR011123">
    <property type="entry name" value="Y_Y_Y"/>
</dbReference>
<dbReference type="InterPro" id="IPR001789">
    <property type="entry name" value="Sig_transdc_resp-reg_receiver"/>
</dbReference>
<dbReference type="InterPro" id="IPR018060">
    <property type="entry name" value="HTH_AraC"/>
</dbReference>
<dbReference type="FunFam" id="1.10.287.130:FF:000045">
    <property type="entry name" value="Two-component system sensor histidine kinase/response regulator"/>
    <property type="match status" value="1"/>
</dbReference>
<keyword evidence="6" id="KW-0418">Kinase</keyword>
<dbReference type="SUPFAM" id="SSF47384">
    <property type="entry name" value="Homodimeric domain of signal transducing histidine kinase"/>
    <property type="match status" value="1"/>
</dbReference>
<dbReference type="PROSITE" id="PS01124">
    <property type="entry name" value="HTH_ARAC_FAMILY_2"/>
    <property type="match status" value="1"/>
</dbReference>
<dbReference type="InterPro" id="IPR015943">
    <property type="entry name" value="WD40/YVTN_repeat-like_dom_sf"/>
</dbReference>
<dbReference type="PRINTS" id="PR00344">
    <property type="entry name" value="BCTRLSENSOR"/>
</dbReference>
<dbReference type="PANTHER" id="PTHR43547:SF2">
    <property type="entry name" value="HYBRID SIGNAL TRANSDUCTION HISTIDINE KINASE C"/>
    <property type="match status" value="1"/>
</dbReference>
<dbReference type="InterPro" id="IPR011006">
    <property type="entry name" value="CheY-like_superfamily"/>
</dbReference>
<dbReference type="GO" id="GO:0043565">
    <property type="term" value="F:sequence-specific DNA binding"/>
    <property type="evidence" value="ECO:0007669"/>
    <property type="project" value="InterPro"/>
</dbReference>
<dbReference type="Pfam" id="PF07494">
    <property type="entry name" value="Reg_prop"/>
    <property type="match status" value="8"/>
</dbReference>
<evidence type="ECO:0000313" key="16">
    <source>
        <dbReference type="Proteomes" id="UP001139000"/>
    </source>
</evidence>
<dbReference type="Gene3D" id="3.40.50.2300">
    <property type="match status" value="1"/>
</dbReference>
<dbReference type="SMART" id="SM00448">
    <property type="entry name" value="REC"/>
    <property type="match status" value="1"/>
</dbReference>
<evidence type="ECO:0000256" key="4">
    <source>
        <dbReference type="ARBA" id="ARBA00022679"/>
    </source>
</evidence>
<dbReference type="InterPro" id="IPR013783">
    <property type="entry name" value="Ig-like_fold"/>
</dbReference>
<dbReference type="PROSITE" id="PS50110">
    <property type="entry name" value="RESPONSE_REGULATORY"/>
    <property type="match status" value="1"/>
</dbReference>
<dbReference type="EC" id="2.7.13.3" evidence="2"/>
<dbReference type="Pfam" id="PF00512">
    <property type="entry name" value="HisKA"/>
    <property type="match status" value="1"/>
</dbReference>
<dbReference type="SMART" id="SM00387">
    <property type="entry name" value="HATPase_c"/>
    <property type="match status" value="1"/>
</dbReference>
<dbReference type="GO" id="GO:0005524">
    <property type="term" value="F:ATP binding"/>
    <property type="evidence" value="ECO:0007669"/>
    <property type="project" value="UniProtKB-KW"/>
</dbReference>
<evidence type="ECO:0000313" key="15">
    <source>
        <dbReference type="EMBL" id="MCF0060384.1"/>
    </source>
</evidence>
<feature type="domain" description="Histidine kinase" evidence="13">
    <location>
        <begin position="876"/>
        <end position="1096"/>
    </location>
</feature>
<dbReference type="GO" id="GO:0000155">
    <property type="term" value="F:phosphorelay sensor kinase activity"/>
    <property type="evidence" value="ECO:0007669"/>
    <property type="project" value="InterPro"/>
</dbReference>
<dbReference type="InterPro" id="IPR005467">
    <property type="entry name" value="His_kinase_dom"/>
</dbReference>
<dbReference type="SMART" id="SM00388">
    <property type="entry name" value="HisKA"/>
    <property type="match status" value="1"/>
</dbReference>
<gene>
    <name evidence="15" type="ORF">LXM26_02690</name>
</gene>
<feature type="domain" description="Response regulatory" evidence="14">
    <location>
        <begin position="1129"/>
        <end position="1244"/>
    </location>
</feature>
<keyword evidence="4" id="KW-0808">Transferase</keyword>
<proteinExistence type="predicted"/>
<evidence type="ECO:0000256" key="10">
    <source>
        <dbReference type="ARBA" id="ARBA00023163"/>
    </source>
</evidence>
<evidence type="ECO:0000256" key="3">
    <source>
        <dbReference type="ARBA" id="ARBA00022553"/>
    </source>
</evidence>
<protein>
    <recommendedName>
        <fullName evidence="2">histidine kinase</fullName>
        <ecNumber evidence="2">2.7.13.3</ecNumber>
    </recommendedName>
</protein>
<evidence type="ECO:0000259" key="13">
    <source>
        <dbReference type="PROSITE" id="PS50109"/>
    </source>
</evidence>
<dbReference type="InterPro" id="IPR004358">
    <property type="entry name" value="Sig_transdc_His_kin-like_C"/>
</dbReference>
<keyword evidence="7 15" id="KW-0067">ATP-binding</keyword>
<dbReference type="InterPro" id="IPR036097">
    <property type="entry name" value="HisK_dim/P_sf"/>
</dbReference>
<dbReference type="GO" id="GO:0003700">
    <property type="term" value="F:DNA-binding transcription factor activity"/>
    <property type="evidence" value="ECO:0007669"/>
    <property type="project" value="InterPro"/>
</dbReference>
<dbReference type="InterPro" id="IPR003661">
    <property type="entry name" value="HisK_dim/P_dom"/>
</dbReference>
<dbReference type="Pfam" id="PF02518">
    <property type="entry name" value="HATPase_c"/>
    <property type="match status" value="1"/>
</dbReference>
<comment type="catalytic activity">
    <reaction evidence="1">
        <text>ATP + protein L-histidine = ADP + protein N-phospho-L-histidine.</text>
        <dbReference type="EC" id="2.7.13.3"/>
    </reaction>
</comment>
<keyword evidence="3 11" id="KW-0597">Phosphoprotein</keyword>
<dbReference type="PROSITE" id="PS50109">
    <property type="entry name" value="HIS_KIN"/>
    <property type="match status" value="1"/>
</dbReference>
<dbReference type="PANTHER" id="PTHR43547">
    <property type="entry name" value="TWO-COMPONENT HISTIDINE KINASE"/>
    <property type="match status" value="1"/>
</dbReference>
<dbReference type="InterPro" id="IPR011110">
    <property type="entry name" value="Reg_prop"/>
</dbReference>
<dbReference type="FunFam" id="3.30.565.10:FF:000037">
    <property type="entry name" value="Hybrid sensor histidine kinase/response regulator"/>
    <property type="match status" value="1"/>
</dbReference>
<evidence type="ECO:0000259" key="12">
    <source>
        <dbReference type="PROSITE" id="PS01124"/>
    </source>
</evidence>
<evidence type="ECO:0000256" key="9">
    <source>
        <dbReference type="ARBA" id="ARBA00023015"/>
    </source>
</evidence>
<dbReference type="Gene3D" id="1.10.10.60">
    <property type="entry name" value="Homeodomain-like"/>
    <property type="match status" value="1"/>
</dbReference>
<evidence type="ECO:0000256" key="8">
    <source>
        <dbReference type="ARBA" id="ARBA00023012"/>
    </source>
</evidence>
<dbReference type="EMBL" id="JAJTTC010000001">
    <property type="protein sequence ID" value="MCF0060384.1"/>
    <property type="molecule type" value="Genomic_DNA"/>
</dbReference>
<dbReference type="SUPFAM" id="SSF46689">
    <property type="entry name" value="Homeodomain-like"/>
    <property type="match status" value="1"/>
</dbReference>
<evidence type="ECO:0000256" key="5">
    <source>
        <dbReference type="ARBA" id="ARBA00022741"/>
    </source>
</evidence>
<keyword evidence="9" id="KW-0805">Transcription regulation</keyword>
<dbReference type="InterPro" id="IPR009057">
    <property type="entry name" value="Homeodomain-like_sf"/>
</dbReference>
<dbReference type="Pfam" id="PF12833">
    <property type="entry name" value="HTH_18"/>
    <property type="match status" value="1"/>
</dbReference>
<evidence type="ECO:0000256" key="1">
    <source>
        <dbReference type="ARBA" id="ARBA00000085"/>
    </source>
</evidence>